<gene>
    <name evidence="6" type="ORF">IFM46972_00531</name>
</gene>
<dbReference type="InterPro" id="IPR021858">
    <property type="entry name" value="Fun_TF"/>
</dbReference>
<comment type="caution">
    <text evidence="6">The sequence shown here is derived from an EMBL/GenBank/DDBJ whole genome shotgun (WGS) entry which is preliminary data.</text>
</comment>
<evidence type="ECO:0000313" key="6">
    <source>
        <dbReference type="EMBL" id="GFF23046.1"/>
    </source>
</evidence>
<dbReference type="PROSITE" id="PS00463">
    <property type="entry name" value="ZN2_CY6_FUNGAL_1"/>
    <property type="match status" value="1"/>
</dbReference>
<dbReference type="CDD" id="cd00067">
    <property type="entry name" value="GAL4"/>
    <property type="match status" value="1"/>
</dbReference>
<dbReference type="PANTHER" id="PTHR47657:SF12">
    <property type="entry name" value="ZN(II)2CYS6 TRANSCRIPTION FACTOR (EUROFUNG)"/>
    <property type="match status" value="1"/>
</dbReference>
<feature type="domain" description="Zn(2)-C6 fungal-type" evidence="5">
    <location>
        <begin position="19"/>
        <end position="49"/>
    </location>
</feature>
<evidence type="ECO:0000313" key="7">
    <source>
        <dbReference type="Proteomes" id="UP000465221"/>
    </source>
</evidence>
<dbReference type="Pfam" id="PF11951">
    <property type="entry name" value="Fungal_trans_2"/>
    <property type="match status" value="1"/>
</dbReference>
<sequence length="585" mass="65436">MAGPGGGPPRKSHTKSRNGCATCKRRHIRCDETFPQCRNCTKHNCRCDYMDVALAREQSNKARKAPDLLMSPEIEMEIENWHVTGVPPFPELMHYPRNAWYKLFRSDLRLIHHIIGLSIDLHRRGFGECTIWAQKMPLFLSLALSNDFVMSSILTLSASHLAWITRNQETKQLAYHHRGIAIKGLHKAIGTFSKENSEAILASSILLSWQASDWQTWASVQQGLTTVSWHTGRIISGATKTNWNKVLNAMHPIWKHESELAVLLENQRYLGCTNSPVMTGYRFQDADLASLDQTIVALQSVQKRVVHNHEYYTRIGELLDFVRNFQMDLLSQTPEQAFERVQPLRRWLFWLPAAMLRGGDADIGALAILAQFYAVGVALDSLFPDMGGAYLGPLSVGPVEEIYRIIVTRSTADPFSPELQLAMSLMDLPRHIVARYKSRLQWSPRHSLDHCSPTPPSPYRNYHDYRLASSSSPSATSATYAPYTPPLESPLHSPPAVTIASSPFDAAGAYVTAPMSHTLYPPSPRLLSEPSSLQHSPAFAPPYLENMLCGEISRADGTLDLSIGLYDDAHSMHIAGLTATTEAWN</sequence>
<dbReference type="SUPFAM" id="SSF57701">
    <property type="entry name" value="Zn2/Cys6 DNA-binding domain"/>
    <property type="match status" value="1"/>
</dbReference>
<dbReference type="GO" id="GO:0000981">
    <property type="term" value="F:DNA-binding transcription factor activity, RNA polymerase II-specific"/>
    <property type="evidence" value="ECO:0007669"/>
    <property type="project" value="InterPro"/>
</dbReference>
<reference evidence="6 7" key="1">
    <citation type="submission" date="2020-01" db="EMBL/GenBank/DDBJ databases">
        <title>Draft genome sequence of Aspergillus udagawae IFM 46972.</title>
        <authorList>
            <person name="Takahashi H."/>
            <person name="Yaguchi T."/>
        </authorList>
    </citation>
    <scope>NUCLEOTIDE SEQUENCE [LARGE SCALE GENOMIC DNA]</scope>
    <source>
        <strain evidence="6 7">IFM 46972</strain>
    </source>
</reference>
<keyword evidence="3" id="KW-0804">Transcription</keyword>
<organism evidence="6 7">
    <name type="scientific">Aspergillus udagawae</name>
    <dbReference type="NCBI Taxonomy" id="91492"/>
    <lineage>
        <taxon>Eukaryota</taxon>
        <taxon>Fungi</taxon>
        <taxon>Dikarya</taxon>
        <taxon>Ascomycota</taxon>
        <taxon>Pezizomycotina</taxon>
        <taxon>Eurotiomycetes</taxon>
        <taxon>Eurotiomycetidae</taxon>
        <taxon>Eurotiales</taxon>
        <taxon>Aspergillaceae</taxon>
        <taxon>Aspergillus</taxon>
        <taxon>Aspergillus subgen. Fumigati</taxon>
    </lineage>
</organism>
<keyword evidence="1" id="KW-0805">Transcription regulation</keyword>
<evidence type="ECO:0000256" key="3">
    <source>
        <dbReference type="ARBA" id="ARBA00023163"/>
    </source>
</evidence>
<evidence type="ECO:0000256" key="1">
    <source>
        <dbReference type="ARBA" id="ARBA00023015"/>
    </source>
</evidence>
<keyword evidence="4" id="KW-0539">Nucleus</keyword>
<dbReference type="GO" id="GO:0003677">
    <property type="term" value="F:DNA binding"/>
    <property type="evidence" value="ECO:0007669"/>
    <property type="project" value="UniProtKB-KW"/>
</dbReference>
<dbReference type="GO" id="GO:0008270">
    <property type="term" value="F:zinc ion binding"/>
    <property type="evidence" value="ECO:0007669"/>
    <property type="project" value="InterPro"/>
</dbReference>
<evidence type="ECO:0000256" key="4">
    <source>
        <dbReference type="ARBA" id="ARBA00023242"/>
    </source>
</evidence>
<name>A0A8H3RL17_9EURO</name>
<proteinExistence type="predicted"/>
<keyword evidence="2" id="KW-0238">DNA-binding</keyword>
<dbReference type="InterPro" id="IPR001138">
    <property type="entry name" value="Zn2Cys6_DnaBD"/>
</dbReference>
<dbReference type="Proteomes" id="UP000465221">
    <property type="component" value="Unassembled WGS sequence"/>
</dbReference>
<dbReference type="AlphaFoldDB" id="A0A8H3RL17"/>
<dbReference type="Gene3D" id="4.10.240.10">
    <property type="entry name" value="Zn(2)-C6 fungal-type DNA-binding domain"/>
    <property type="match status" value="1"/>
</dbReference>
<evidence type="ECO:0000256" key="2">
    <source>
        <dbReference type="ARBA" id="ARBA00023125"/>
    </source>
</evidence>
<accession>A0A8H3RL17</accession>
<dbReference type="Pfam" id="PF00172">
    <property type="entry name" value="Zn_clus"/>
    <property type="match status" value="1"/>
</dbReference>
<dbReference type="PROSITE" id="PS50048">
    <property type="entry name" value="ZN2_CY6_FUNGAL_2"/>
    <property type="match status" value="1"/>
</dbReference>
<evidence type="ECO:0000259" key="5">
    <source>
        <dbReference type="PROSITE" id="PS50048"/>
    </source>
</evidence>
<dbReference type="PANTHER" id="PTHR47657">
    <property type="entry name" value="STEROL REGULATORY ELEMENT-BINDING PROTEIN ECM22"/>
    <property type="match status" value="1"/>
</dbReference>
<dbReference type="InterPro" id="IPR052400">
    <property type="entry name" value="Zn2-C6_fungal_TF"/>
</dbReference>
<dbReference type="SMART" id="SM00066">
    <property type="entry name" value="GAL4"/>
    <property type="match status" value="1"/>
</dbReference>
<dbReference type="InterPro" id="IPR036864">
    <property type="entry name" value="Zn2-C6_fun-type_DNA-bd_sf"/>
</dbReference>
<dbReference type="EMBL" id="BLKC01000003">
    <property type="protein sequence ID" value="GFF23046.1"/>
    <property type="molecule type" value="Genomic_DNA"/>
</dbReference>
<protein>
    <submittedName>
        <fullName evidence="6">Sterol uptake control protein 2</fullName>
    </submittedName>
</protein>